<evidence type="ECO:0000313" key="8">
    <source>
        <dbReference type="Proteomes" id="UP000729402"/>
    </source>
</evidence>
<protein>
    <recommendedName>
        <fullName evidence="6">Brix domain-containing protein</fullName>
    </recommendedName>
</protein>
<proteinExistence type="inferred from homology"/>
<dbReference type="GO" id="GO:0000027">
    <property type="term" value="P:ribosomal large subunit assembly"/>
    <property type="evidence" value="ECO:0007669"/>
    <property type="project" value="TreeGrafter"/>
</dbReference>
<feature type="region of interest" description="Disordered" evidence="5">
    <location>
        <begin position="1"/>
        <end position="95"/>
    </location>
</feature>
<evidence type="ECO:0000256" key="1">
    <source>
        <dbReference type="ARBA" id="ARBA00004604"/>
    </source>
</evidence>
<comment type="similarity">
    <text evidence="2">Belongs to the BRX1 family.</text>
</comment>
<name>A0A8J5VHQ5_ZIZPA</name>
<evidence type="ECO:0000259" key="6">
    <source>
        <dbReference type="Pfam" id="PF04427"/>
    </source>
</evidence>
<dbReference type="GO" id="GO:0006364">
    <property type="term" value="P:rRNA processing"/>
    <property type="evidence" value="ECO:0007669"/>
    <property type="project" value="InterPro"/>
</dbReference>
<evidence type="ECO:0000256" key="3">
    <source>
        <dbReference type="ARBA" id="ARBA00022517"/>
    </source>
</evidence>
<dbReference type="EMBL" id="JAAALK010000283">
    <property type="protein sequence ID" value="KAG8071252.1"/>
    <property type="molecule type" value="Genomic_DNA"/>
</dbReference>
<feature type="compositionally biased region" description="Basic and acidic residues" evidence="5">
    <location>
        <begin position="64"/>
        <end position="76"/>
    </location>
</feature>
<organism evidence="7 8">
    <name type="scientific">Zizania palustris</name>
    <name type="common">Northern wild rice</name>
    <dbReference type="NCBI Taxonomy" id="103762"/>
    <lineage>
        <taxon>Eukaryota</taxon>
        <taxon>Viridiplantae</taxon>
        <taxon>Streptophyta</taxon>
        <taxon>Embryophyta</taxon>
        <taxon>Tracheophyta</taxon>
        <taxon>Spermatophyta</taxon>
        <taxon>Magnoliopsida</taxon>
        <taxon>Liliopsida</taxon>
        <taxon>Poales</taxon>
        <taxon>Poaceae</taxon>
        <taxon>BOP clade</taxon>
        <taxon>Oryzoideae</taxon>
        <taxon>Oryzeae</taxon>
        <taxon>Zizaniinae</taxon>
        <taxon>Zizania</taxon>
    </lineage>
</organism>
<dbReference type="OrthoDB" id="1638493at2759"/>
<keyword evidence="3" id="KW-0690">Ribosome biogenesis</keyword>
<dbReference type="Pfam" id="PF04427">
    <property type="entry name" value="Brix"/>
    <property type="match status" value="1"/>
</dbReference>
<feature type="compositionally biased region" description="Basic and acidic residues" evidence="5">
    <location>
        <begin position="20"/>
        <end position="41"/>
    </location>
</feature>
<keyword evidence="8" id="KW-1185">Reference proteome</keyword>
<keyword evidence="4" id="KW-0539">Nucleus</keyword>
<dbReference type="GO" id="GO:0019843">
    <property type="term" value="F:rRNA binding"/>
    <property type="evidence" value="ECO:0007669"/>
    <property type="project" value="InterPro"/>
</dbReference>
<dbReference type="PANTHER" id="PTHR13634:SF0">
    <property type="entry name" value="RIBOSOME BIOGENESIS PROTEIN BRX1 HOMOLOG"/>
    <property type="match status" value="1"/>
</dbReference>
<dbReference type="GO" id="GO:0005730">
    <property type="term" value="C:nucleolus"/>
    <property type="evidence" value="ECO:0007669"/>
    <property type="project" value="UniProtKB-SubCell"/>
</dbReference>
<dbReference type="AlphaFoldDB" id="A0A8J5VHQ5"/>
<reference evidence="7" key="1">
    <citation type="journal article" date="2021" name="bioRxiv">
        <title>Whole Genome Assembly and Annotation of Northern Wild Rice, Zizania palustris L., Supports a Whole Genome Duplication in the Zizania Genus.</title>
        <authorList>
            <person name="Haas M."/>
            <person name="Kono T."/>
            <person name="Macchietto M."/>
            <person name="Millas R."/>
            <person name="McGilp L."/>
            <person name="Shao M."/>
            <person name="Duquette J."/>
            <person name="Hirsch C.N."/>
            <person name="Kimball J."/>
        </authorList>
    </citation>
    <scope>NUCLEOTIDE SEQUENCE</scope>
    <source>
        <tissue evidence="7">Fresh leaf tissue</tissue>
    </source>
</reference>
<evidence type="ECO:0000256" key="5">
    <source>
        <dbReference type="SAM" id="MobiDB-lite"/>
    </source>
</evidence>
<gene>
    <name evidence="7" type="ORF">GUJ93_ZPchr0006g41806</name>
</gene>
<dbReference type="InterPro" id="IPR026532">
    <property type="entry name" value="BRX1"/>
</dbReference>
<sequence>MAKKRKRASDAPAATSDAVQKPDDSAPPRPERTLFGFKDKPSCAGSDPEPASEGGGGAASPPFRNKEKVSASDAERGVTAAARQEGQQGRVEAEQGQRAQRVARAQELLQLPLLRVQETEGSLPLDGQVPWTGGPSVKFLVNAVHTMEELKLTGNHLKGSHPLLTYSSNFDQQPHWKLVKEMLTQVHDWFDI</sequence>
<comment type="caution">
    <text evidence="7">The sequence shown here is derived from an EMBL/GenBank/DDBJ whole genome shotgun (WGS) entry which is preliminary data.</text>
</comment>
<dbReference type="Proteomes" id="UP000729402">
    <property type="component" value="Unassembled WGS sequence"/>
</dbReference>
<comment type="subcellular location">
    <subcellularLocation>
        <location evidence="1">Nucleus</location>
        <location evidence="1">Nucleolus</location>
    </subcellularLocation>
</comment>
<feature type="domain" description="Brix" evidence="6">
    <location>
        <begin position="134"/>
        <end position="186"/>
    </location>
</feature>
<reference evidence="7" key="2">
    <citation type="submission" date="2021-02" db="EMBL/GenBank/DDBJ databases">
        <authorList>
            <person name="Kimball J.A."/>
            <person name="Haas M.W."/>
            <person name="Macchietto M."/>
            <person name="Kono T."/>
            <person name="Duquette J."/>
            <person name="Shao M."/>
        </authorList>
    </citation>
    <scope>NUCLEOTIDE SEQUENCE</scope>
    <source>
        <tissue evidence="7">Fresh leaf tissue</tissue>
    </source>
</reference>
<dbReference type="InterPro" id="IPR007109">
    <property type="entry name" value="Brix"/>
</dbReference>
<evidence type="ECO:0000313" key="7">
    <source>
        <dbReference type="EMBL" id="KAG8071252.1"/>
    </source>
</evidence>
<evidence type="ECO:0000256" key="4">
    <source>
        <dbReference type="ARBA" id="ARBA00023242"/>
    </source>
</evidence>
<dbReference type="PANTHER" id="PTHR13634">
    <property type="entry name" value="RIBOSOME BIOGENESIS PROTEIN BRIX"/>
    <property type="match status" value="1"/>
</dbReference>
<evidence type="ECO:0000256" key="2">
    <source>
        <dbReference type="ARBA" id="ARBA00006369"/>
    </source>
</evidence>
<accession>A0A8J5VHQ5</accession>